<reference evidence="12 13" key="1">
    <citation type="journal article" date="2020" name="Arch. Microbiol.">
        <title>Bradyrhizobium campsiandrae sp. nov., a nitrogen-fixing bacterial strain isolated from a native leguminous tree from the Amazon adapted to flooded conditions.</title>
        <authorList>
            <person name="Cabral Michel D."/>
            <person name="Martins da Costa E."/>
            <person name="Azarias Guimaraes A."/>
            <person name="Soares de Carvalho T."/>
            <person name="Santos de Castro Caputo P."/>
            <person name="Willems A."/>
            <person name="de Souza Moreira F.M."/>
        </authorList>
    </citation>
    <scope>NUCLEOTIDE SEQUENCE [LARGE SCALE GENOMIC DNA]</scope>
    <source>
        <strain evidence="13">INPA 384B</strain>
    </source>
</reference>
<evidence type="ECO:0000259" key="10">
    <source>
        <dbReference type="Pfam" id="PF25944"/>
    </source>
</evidence>
<comment type="subcellular location">
    <subcellularLocation>
        <location evidence="1">Cell membrane</location>
    </subcellularLocation>
</comment>
<dbReference type="InterPro" id="IPR058626">
    <property type="entry name" value="MdtA-like_b-barrel"/>
</dbReference>
<evidence type="ECO:0000259" key="8">
    <source>
        <dbReference type="Pfam" id="PF25876"/>
    </source>
</evidence>
<evidence type="ECO:0000256" key="3">
    <source>
        <dbReference type="ARBA" id="ARBA00022448"/>
    </source>
</evidence>
<keyword evidence="4" id="KW-1003">Cell membrane</keyword>
<dbReference type="PANTHER" id="PTHR30469">
    <property type="entry name" value="MULTIDRUG RESISTANCE PROTEIN MDTA"/>
    <property type="match status" value="1"/>
</dbReference>
<dbReference type="Proteomes" id="UP000639516">
    <property type="component" value="Unassembled WGS sequence"/>
</dbReference>
<evidence type="ECO:0000256" key="7">
    <source>
        <dbReference type="SAM" id="MobiDB-lite"/>
    </source>
</evidence>
<evidence type="ECO:0000313" key="12">
    <source>
        <dbReference type="EMBL" id="MBC9978821.1"/>
    </source>
</evidence>
<dbReference type="Pfam" id="PF25876">
    <property type="entry name" value="HH_MFP_RND"/>
    <property type="match status" value="1"/>
</dbReference>
<feature type="domain" description="Multidrug resistance protein MdtA-like beta-barrel" evidence="10">
    <location>
        <begin position="258"/>
        <end position="321"/>
    </location>
</feature>
<dbReference type="NCBIfam" id="TIGR01730">
    <property type="entry name" value="RND_mfp"/>
    <property type="match status" value="1"/>
</dbReference>
<evidence type="ECO:0000256" key="4">
    <source>
        <dbReference type="ARBA" id="ARBA00022475"/>
    </source>
</evidence>
<dbReference type="Gene3D" id="2.40.50.100">
    <property type="match status" value="1"/>
</dbReference>
<feature type="region of interest" description="Disordered" evidence="7">
    <location>
        <begin position="395"/>
        <end position="416"/>
    </location>
</feature>
<accession>A0ABR7U465</accession>
<evidence type="ECO:0000259" key="11">
    <source>
        <dbReference type="Pfam" id="PF25967"/>
    </source>
</evidence>
<dbReference type="Pfam" id="PF25967">
    <property type="entry name" value="RND-MFP_C"/>
    <property type="match status" value="1"/>
</dbReference>
<dbReference type="Gene3D" id="1.10.287.470">
    <property type="entry name" value="Helix hairpin bin"/>
    <property type="match status" value="1"/>
</dbReference>
<dbReference type="EMBL" id="JAATTO010000014">
    <property type="protein sequence ID" value="MBC9978821.1"/>
    <property type="molecule type" value="Genomic_DNA"/>
</dbReference>
<dbReference type="PANTHER" id="PTHR30469:SF36">
    <property type="entry name" value="BLL3903 PROTEIN"/>
    <property type="match status" value="1"/>
</dbReference>
<keyword evidence="5" id="KW-0997">Cell inner membrane</keyword>
<dbReference type="Gene3D" id="2.40.420.20">
    <property type="match status" value="1"/>
</dbReference>
<evidence type="ECO:0000259" key="9">
    <source>
        <dbReference type="Pfam" id="PF25917"/>
    </source>
</evidence>
<feature type="domain" description="Multidrug resistance protein MdtA-like C-terminal permuted SH3" evidence="11">
    <location>
        <begin position="324"/>
        <end position="383"/>
    </location>
</feature>
<dbReference type="RefSeq" id="WP_188102637.1">
    <property type="nucleotide sequence ID" value="NZ_JAATTO010000014.1"/>
</dbReference>
<evidence type="ECO:0000256" key="6">
    <source>
        <dbReference type="ARBA" id="ARBA00023136"/>
    </source>
</evidence>
<keyword evidence="3" id="KW-0813">Transport</keyword>
<dbReference type="Gene3D" id="2.40.30.170">
    <property type="match status" value="1"/>
</dbReference>
<name>A0ABR7U465_9BRAD</name>
<keyword evidence="6" id="KW-0472">Membrane</keyword>
<evidence type="ECO:0000313" key="13">
    <source>
        <dbReference type="Proteomes" id="UP000639516"/>
    </source>
</evidence>
<evidence type="ECO:0000256" key="2">
    <source>
        <dbReference type="ARBA" id="ARBA00009477"/>
    </source>
</evidence>
<gene>
    <name evidence="12" type="ORF">HA482_11430</name>
</gene>
<comment type="similarity">
    <text evidence="2">Belongs to the membrane fusion protein (MFP) (TC 8.A.1) family.</text>
</comment>
<dbReference type="InterPro" id="IPR006143">
    <property type="entry name" value="RND_pump_MFP"/>
</dbReference>
<comment type="caution">
    <text evidence="12">The sequence shown here is derived from an EMBL/GenBank/DDBJ whole genome shotgun (WGS) entry which is preliminary data.</text>
</comment>
<proteinExistence type="inferred from homology"/>
<feature type="domain" description="Multidrug resistance protein MdtA-like barrel-sandwich hybrid" evidence="9">
    <location>
        <begin position="90"/>
        <end position="234"/>
    </location>
</feature>
<feature type="domain" description="Multidrug resistance protein MdtA-like alpha-helical hairpin" evidence="8">
    <location>
        <begin position="131"/>
        <end position="201"/>
    </location>
</feature>
<dbReference type="InterPro" id="IPR058627">
    <property type="entry name" value="MdtA-like_C"/>
</dbReference>
<evidence type="ECO:0000256" key="5">
    <source>
        <dbReference type="ARBA" id="ARBA00022519"/>
    </source>
</evidence>
<sequence length="416" mass="44785">MMGSNVKRAAKLLIGALVVLPAGYAAYHFRDDIKGLKLPFPLPFMQAADAEQGPAAAPPPRPPVAVKVAAAKAEDVPIYLTGIGTIQASNTVNVQSRVDGEIVQILFQEGQDVKQGDILAVIDPRPFQAQLDQQIAVRQKDQALLDGAQIDMERYDALIQKAAAISRQVVDQQHALVEQYKAQVRNDDAQIEYARTQLGFTNIRAPISGRLGIRQVDQGNYVRAVSPTTIVTVTQLQPISVIYTLAAVAVGQTRLSLGQTDAPVVALTADNSTELDKGTITLVDNQVDQASGTIKLKATFPNKALKLWPGNFANGRITVDTRKNAITAPAVAVRHGPRGDFVWVAKADDTAAFRPVTVGQIFDGRALIDKGLARGERVVTDGYYRLENGARIAIEGQTPTAKAQPAPQTRPEPRVD</sequence>
<dbReference type="InterPro" id="IPR058624">
    <property type="entry name" value="MdtA-like_HH"/>
</dbReference>
<organism evidence="12 13">
    <name type="scientific">Bradyrhizobium campsiandrae</name>
    <dbReference type="NCBI Taxonomy" id="1729892"/>
    <lineage>
        <taxon>Bacteria</taxon>
        <taxon>Pseudomonadati</taxon>
        <taxon>Pseudomonadota</taxon>
        <taxon>Alphaproteobacteria</taxon>
        <taxon>Hyphomicrobiales</taxon>
        <taxon>Nitrobacteraceae</taxon>
        <taxon>Bradyrhizobium</taxon>
    </lineage>
</organism>
<evidence type="ECO:0000256" key="1">
    <source>
        <dbReference type="ARBA" id="ARBA00004236"/>
    </source>
</evidence>
<dbReference type="Pfam" id="PF25944">
    <property type="entry name" value="Beta-barrel_RND"/>
    <property type="match status" value="1"/>
</dbReference>
<dbReference type="Pfam" id="PF25917">
    <property type="entry name" value="BSH_RND"/>
    <property type="match status" value="1"/>
</dbReference>
<keyword evidence="13" id="KW-1185">Reference proteome</keyword>
<protein>
    <submittedName>
        <fullName evidence="12">Efflux RND transporter periplasmic adaptor subunit</fullName>
    </submittedName>
</protein>
<dbReference type="SUPFAM" id="SSF111369">
    <property type="entry name" value="HlyD-like secretion proteins"/>
    <property type="match status" value="1"/>
</dbReference>
<dbReference type="InterPro" id="IPR058625">
    <property type="entry name" value="MdtA-like_BSH"/>
</dbReference>